<dbReference type="InterPro" id="IPR014284">
    <property type="entry name" value="RNA_pol_sigma-70_dom"/>
</dbReference>
<dbReference type="InterPro" id="IPR013324">
    <property type="entry name" value="RNA_pol_sigma_r3/r4-like"/>
</dbReference>
<dbReference type="Gene3D" id="1.10.1740.10">
    <property type="match status" value="1"/>
</dbReference>
<dbReference type="PANTHER" id="PTHR43133">
    <property type="entry name" value="RNA POLYMERASE ECF-TYPE SIGMA FACTO"/>
    <property type="match status" value="1"/>
</dbReference>
<feature type="domain" description="RNA polymerase sigma-70 region 2" evidence="7">
    <location>
        <begin position="25"/>
        <end position="91"/>
    </location>
</feature>
<reference evidence="8" key="1">
    <citation type="submission" date="2024-07" db="EMBL/GenBank/DDBJ databases">
        <title>Complete genome sequence of Verrucomicrobiaceae bacterium NT6N.</title>
        <authorList>
            <person name="Huang C."/>
            <person name="Takami H."/>
            <person name="Hamasaki K."/>
        </authorList>
    </citation>
    <scope>NUCLEOTIDE SEQUENCE</scope>
    <source>
        <strain evidence="8">NT6N</strain>
    </source>
</reference>
<dbReference type="InterPro" id="IPR007627">
    <property type="entry name" value="RNA_pol_sigma70_r2"/>
</dbReference>
<evidence type="ECO:0000259" key="7">
    <source>
        <dbReference type="Pfam" id="PF04542"/>
    </source>
</evidence>
<dbReference type="Gene3D" id="1.10.10.10">
    <property type="entry name" value="Winged helix-like DNA-binding domain superfamily/Winged helix DNA-binding domain"/>
    <property type="match status" value="1"/>
</dbReference>
<evidence type="ECO:0000256" key="1">
    <source>
        <dbReference type="ARBA" id="ARBA00010641"/>
    </source>
</evidence>
<protein>
    <recommendedName>
        <fullName evidence="6">RNA polymerase sigma factor</fullName>
    </recommendedName>
</protein>
<accession>A0AAT9FLI8</accession>
<evidence type="ECO:0000256" key="5">
    <source>
        <dbReference type="ARBA" id="ARBA00023163"/>
    </source>
</evidence>
<keyword evidence="2 6" id="KW-0805">Transcription regulation</keyword>
<evidence type="ECO:0000256" key="2">
    <source>
        <dbReference type="ARBA" id="ARBA00023015"/>
    </source>
</evidence>
<evidence type="ECO:0000313" key="8">
    <source>
        <dbReference type="EMBL" id="BDS06839.1"/>
    </source>
</evidence>
<gene>
    <name evidence="8" type="ORF">NT6N_18790</name>
</gene>
<evidence type="ECO:0000256" key="4">
    <source>
        <dbReference type="ARBA" id="ARBA00023125"/>
    </source>
</evidence>
<sequence length="186" mass="21021">MKSSEQDLDAIKRSQSGDLNAFGELVRANEGWLRGWLRSQLSDWTAADDLAQDTFVTAFQKIRDFQGEGSFEAWLRTIGHNHFRNYIRKKRENYIGGDLELQALLTTDDTDDSNHGNASLEALRDCLALVKAPARKLLNDRYTDGKTLREIAQETGANYSALTMKVHRLRQSLAECIEAKLEKSAT</sequence>
<dbReference type="InterPro" id="IPR036388">
    <property type="entry name" value="WH-like_DNA-bd_sf"/>
</dbReference>
<dbReference type="InterPro" id="IPR014331">
    <property type="entry name" value="RNA_pol_sigma70_ECF_RHOBA"/>
</dbReference>
<dbReference type="GO" id="GO:0016987">
    <property type="term" value="F:sigma factor activity"/>
    <property type="evidence" value="ECO:0007669"/>
    <property type="project" value="UniProtKB-KW"/>
</dbReference>
<proteinExistence type="inferred from homology"/>
<name>A0AAT9FLI8_9BACT</name>
<keyword evidence="5 6" id="KW-0804">Transcription</keyword>
<dbReference type="PROSITE" id="PS01063">
    <property type="entry name" value="SIGMA70_ECF"/>
    <property type="match status" value="1"/>
</dbReference>
<dbReference type="NCBIfam" id="TIGR02989">
    <property type="entry name" value="Sig-70_gvs1"/>
    <property type="match status" value="1"/>
</dbReference>
<dbReference type="PANTHER" id="PTHR43133:SF51">
    <property type="entry name" value="RNA POLYMERASE SIGMA FACTOR"/>
    <property type="match status" value="1"/>
</dbReference>
<dbReference type="InterPro" id="IPR039425">
    <property type="entry name" value="RNA_pol_sigma-70-like"/>
</dbReference>
<organism evidence="8">
    <name type="scientific">Oceaniferula spumae</name>
    <dbReference type="NCBI Taxonomy" id="2979115"/>
    <lineage>
        <taxon>Bacteria</taxon>
        <taxon>Pseudomonadati</taxon>
        <taxon>Verrucomicrobiota</taxon>
        <taxon>Verrucomicrobiia</taxon>
        <taxon>Verrucomicrobiales</taxon>
        <taxon>Verrucomicrobiaceae</taxon>
        <taxon>Oceaniferula</taxon>
    </lineage>
</organism>
<dbReference type="InterPro" id="IPR013325">
    <property type="entry name" value="RNA_pol_sigma_r2"/>
</dbReference>
<dbReference type="EMBL" id="AP026866">
    <property type="protein sequence ID" value="BDS06839.1"/>
    <property type="molecule type" value="Genomic_DNA"/>
</dbReference>
<dbReference type="KEGG" id="osu:NT6N_18790"/>
<keyword evidence="4 6" id="KW-0238">DNA-binding</keyword>
<keyword evidence="3 6" id="KW-0731">Sigma factor</keyword>
<dbReference type="Pfam" id="PF04542">
    <property type="entry name" value="Sigma70_r2"/>
    <property type="match status" value="1"/>
</dbReference>
<dbReference type="NCBIfam" id="TIGR02937">
    <property type="entry name" value="sigma70-ECF"/>
    <property type="match status" value="1"/>
</dbReference>
<dbReference type="GO" id="GO:0003677">
    <property type="term" value="F:DNA binding"/>
    <property type="evidence" value="ECO:0007669"/>
    <property type="project" value="UniProtKB-KW"/>
</dbReference>
<dbReference type="SUPFAM" id="SSF88659">
    <property type="entry name" value="Sigma3 and sigma4 domains of RNA polymerase sigma factors"/>
    <property type="match status" value="1"/>
</dbReference>
<dbReference type="AlphaFoldDB" id="A0AAT9FLI8"/>
<evidence type="ECO:0000256" key="3">
    <source>
        <dbReference type="ARBA" id="ARBA00023082"/>
    </source>
</evidence>
<dbReference type="GO" id="GO:0006352">
    <property type="term" value="P:DNA-templated transcription initiation"/>
    <property type="evidence" value="ECO:0007669"/>
    <property type="project" value="InterPro"/>
</dbReference>
<evidence type="ECO:0000256" key="6">
    <source>
        <dbReference type="RuleBase" id="RU000716"/>
    </source>
</evidence>
<dbReference type="InterPro" id="IPR000838">
    <property type="entry name" value="RNA_pol_sigma70_ECF_CS"/>
</dbReference>
<comment type="similarity">
    <text evidence="1 6">Belongs to the sigma-70 factor family. ECF subfamily.</text>
</comment>
<dbReference type="SUPFAM" id="SSF88946">
    <property type="entry name" value="Sigma2 domain of RNA polymerase sigma factors"/>
    <property type="match status" value="1"/>
</dbReference>